<evidence type="ECO:0000256" key="1">
    <source>
        <dbReference type="ARBA" id="ARBA00004370"/>
    </source>
</evidence>
<protein>
    <submittedName>
        <fullName evidence="5">G protein-coupled receptor</fullName>
    </submittedName>
</protein>
<dbReference type="EnsemblMetazoa" id="PPA41099.1">
    <property type="protein sequence ID" value="PPA41099.1"/>
    <property type="gene ID" value="WBGene00279468"/>
</dbReference>
<evidence type="ECO:0000256" key="2">
    <source>
        <dbReference type="ARBA" id="ARBA00022692"/>
    </source>
</evidence>
<keyword evidence="6" id="KW-1185">Reference proteome</keyword>
<keyword evidence="2" id="KW-0812">Transmembrane</keyword>
<dbReference type="AlphaFoldDB" id="A0A2A6CNT9"/>
<reference evidence="5" key="2">
    <citation type="submission" date="2022-06" db="UniProtKB">
        <authorList>
            <consortium name="EnsemblMetazoa"/>
        </authorList>
    </citation>
    <scope>IDENTIFICATION</scope>
    <source>
        <strain evidence="5">PS312</strain>
    </source>
</reference>
<accession>A0A2A6CNT9</accession>
<proteinExistence type="predicted"/>
<dbReference type="InterPro" id="IPR017452">
    <property type="entry name" value="GPCR_Rhodpsn_7TM"/>
</dbReference>
<dbReference type="InterPro" id="IPR019428">
    <property type="entry name" value="7TM_GPCR_serpentine_rcpt_Str"/>
</dbReference>
<evidence type="ECO:0000256" key="4">
    <source>
        <dbReference type="ARBA" id="ARBA00023136"/>
    </source>
</evidence>
<evidence type="ECO:0000256" key="3">
    <source>
        <dbReference type="ARBA" id="ARBA00022989"/>
    </source>
</evidence>
<dbReference type="PANTHER" id="PTHR22943:SF248">
    <property type="entry name" value="SEVEN TM RECEPTOR"/>
    <property type="match status" value="1"/>
</dbReference>
<dbReference type="GO" id="GO:0016020">
    <property type="term" value="C:membrane"/>
    <property type="evidence" value="ECO:0007669"/>
    <property type="project" value="UniProtKB-SubCell"/>
</dbReference>
<keyword evidence="4" id="KW-0472">Membrane</keyword>
<sequence length="454" mass="51619">MFGSVVSECFYHTFSAITTSVSCISNLLLIYVVAVTRLAHVGPYRYLLLIFAVVDVLISLVHFALIPAIHMTAFGYIYFGYRFVHEDTALGNWASLIWVALFYQTFVLLAYHYVYRYVMMCNPRWLSAFRQNPWRNWLTVTVLADVGFISGIILACFIGLLPYDFSRKKFAPILKEVYNVDLLAPNKPGYLGIVYWVCNSFDPAVVTLVKTQIINEKGEKEWLMHSLVAIGLVILLFFSTAAIITWCIVRIVREMSKGKLYVSFIHVRFHALKSKFSASMAPATKRLQKQLFRTLLWQVIFSDGSRARNHIFISRSIECTKNEERSRANNVHIWASVSDWYPVPYHLHSCRAAIPCSAHRQNFFFKDFHGSSSDLGISLEGIGTVLMMSTALFPMLDPYIVIFLISGCVFFPSFLNLSLKFLGNSSSIVFQISKSARANASKYSCADIACDQQQ</sequence>
<keyword evidence="3" id="KW-1133">Transmembrane helix</keyword>
<evidence type="ECO:0000313" key="6">
    <source>
        <dbReference type="Proteomes" id="UP000005239"/>
    </source>
</evidence>
<organism evidence="5 6">
    <name type="scientific">Pristionchus pacificus</name>
    <name type="common">Parasitic nematode worm</name>
    <dbReference type="NCBI Taxonomy" id="54126"/>
    <lineage>
        <taxon>Eukaryota</taxon>
        <taxon>Metazoa</taxon>
        <taxon>Ecdysozoa</taxon>
        <taxon>Nematoda</taxon>
        <taxon>Chromadorea</taxon>
        <taxon>Rhabditida</taxon>
        <taxon>Rhabditina</taxon>
        <taxon>Diplogasteromorpha</taxon>
        <taxon>Diplogasteroidea</taxon>
        <taxon>Neodiplogasteridae</taxon>
        <taxon>Pristionchus</taxon>
    </lineage>
</organism>
<reference evidence="6" key="1">
    <citation type="journal article" date="2008" name="Nat. Genet.">
        <title>The Pristionchus pacificus genome provides a unique perspective on nematode lifestyle and parasitism.</title>
        <authorList>
            <person name="Dieterich C."/>
            <person name="Clifton S.W."/>
            <person name="Schuster L.N."/>
            <person name="Chinwalla A."/>
            <person name="Delehaunty K."/>
            <person name="Dinkelacker I."/>
            <person name="Fulton L."/>
            <person name="Fulton R."/>
            <person name="Godfrey J."/>
            <person name="Minx P."/>
            <person name="Mitreva M."/>
            <person name="Roeseler W."/>
            <person name="Tian H."/>
            <person name="Witte H."/>
            <person name="Yang S.P."/>
            <person name="Wilson R.K."/>
            <person name="Sommer R.J."/>
        </authorList>
    </citation>
    <scope>NUCLEOTIDE SEQUENCE [LARGE SCALE GENOMIC DNA]</scope>
    <source>
        <strain evidence="6">PS312</strain>
    </source>
</reference>
<comment type="subcellular location">
    <subcellularLocation>
        <location evidence="1">Membrane</location>
    </subcellularLocation>
</comment>
<dbReference type="PANTHER" id="PTHR22943">
    <property type="entry name" value="7-TRANSMEMBRANE DOMAIN RECEPTOR C.ELEGANS"/>
    <property type="match status" value="1"/>
</dbReference>
<evidence type="ECO:0000313" key="5">
    <source>
        <dbReference type="EnsemblMetazoa" id="PPA41099.1"/>
    </source>
</evidence>
<gene>
    <name evidence="5" type="primary">WBGene00279468</name>
</gene>
<name>A0A2A6CNT9_PRIPA</name>
<dbReference type="Gene3D" id="1.20.1070.10">
    <property type="entry name" value="Rhodopsin 7-helix transmembrane proteins"/>
    <property type="match status" value="1"/>
</dbReference>
<dbReference type="Proteomes" id="UP000005239">
    <property type="component" value="Unassembled WGS sequence"/>
</dbReference>
<dbReference type="PROSITE" id="PS50262">
    <property type="entry name" value="G_PROTEIN_RECEP_F1_2"/>
    <property type="match status" value="1"/>
</dbReference>
<accession>A0A8R1YYK3</accession>
<dbReference type="Pfam" id="PF10326">
    <property type="entry name" value="7TM_GPCR_Str"/>
    <property type="match status" value="1"/>
</dbReference>